<evidence type="ECO:0008006" key="5">
    <source>
        <dbReference type="Google" id="ProtNLM"/>
    </source>
</evidence>
<proteinExistence type="predicted"/>
<reference evidence="3" key="1">
    <citation type="submission" date="2021-01" db="EMBL/GenBank/DDBJ databases">
        <title>Whole genome shotgun sequence of Sinosporangium siamense NBRC 109515.</title>
        <authorList>
            <person name="Komaki H."/>
            <person name="Tamura T."/>
        </authorList>
    </citation>
    <scope>NUCLEOTIDE SEQUENCE</scope>
    <source>
        <strain evidence="3">NBRC 109515</strain>
    </source>
</reference>
<keyword evidence="2" id="KW-0812">Transmembrane</keyword>
<gene>
    <name evidence="3" type="ORF">Ssi02_46800</name>
</gene>
<name>A0A919RM12_9ACTN</name>
<evidence type="ECO:0000256" key="1">
    <source>
        <dbReference type="SAM" id="MobiDB-lite"/>
    </source>
</evidence>
<keyword evidence="2" id="KW-1133">Transmembrane helix</keyword>
<comment type="caution">
    <text evidence="3">The sequence shown here is derived from an EMBL/GenBank/DDBJ whole genome shotgun (WGS) entry which is preliminary data.</text>
</comment>
<dbReference type="AlphaFoldDB" id="A0A919RM12"/>
<dbReference type="EMBL" id="BOOW01000030">
    <property type="protein sequence ID" value="GII94449.1"/>
    <property type="molecule type" value="Genomic_DNA"/>
</dbReference>
<dbReference type="GO" id="GO:0010468">
    <property type="term" value="P:regulation of gene expression"/>
    <property type="evidence" value="ECO:0007669"/>
    <property type="project" value="InterPro"/>
</dbReference>
<dbReference type="GO" id="GO:0016020">
    <property type="term" value="C:membrane"/>
    <property type="evidence" value="ECO:0007669"/>
    <property type="project" value="InterPro"/>
</dbReference>
<evidence type="ECO:0000313" key="4">
    <source>
        <dbReference type="Proteomes" id="UP000606172"/>
    </source>
</evidence>
<organism evidence="3 4">
    <name type="scientific">Sinosporangium siamense</name>
    <dbReference type="NCBI Taxonomy" id="1367973"/>
    <lineage>
        <taxon>Bacteria</taxon>
        <taxon>Bacillati</taxon>
        <taxon>Actinomycetota</taxon>
        <taxon>Actinomycetes</taxon>
        <taxon>Streptosporangiales</taxon>
        <taxon>Streptosporangiaceae</taxon>
        <taxon>Sinosporangium</taxon>
    </lineage>
</organism>
<keyword evidence="4" id="KW-1185">Reference proteome</keyword>
<dbReference type="RefSeq" id="WP_204028932.1">
    <property type="nucleotide sequence ID" value="NZ_BOOW01000030.1"/>
</dbReference>
<dbReference type="PANTHER" id="PTHR38457:SF1">
    <property type="entry name" value="REGULATOR ABRB-RELATED"/>
    <property type="match status" value="1"/>
</dbReference>
<evidence type="ECO:0000256" key="2">
    <source>
        <dbReference type="SAM" id="Phobius"/>
    </source>
</evidence>
<accession>A0A919RM12</accession>
<feature type="transmembrane region" description="Helical" evidence="2">
    <location>
        <begin position="93"/>
        <end position="113"/>
    </location>
</feature>
<sequence>MRVALRAADGSAREIAGWAMILPIIVAAGELGEPELPSPHMLIPLLLGLLAAMTGLVRRRPPAVLNRGAQALLGVLMGTYLNVAALGQVARSIAPLVMVTLATLVICQGAAWAMMRFGGVDRATATLGMIAGESAAAVASAQDLDADGRQVVFMQYLRLGFVVASTPLLLSVILPSQAGAAGPSQEAGDRNSLAGGRGCPDECSPRSAGQEVDFASS</sequence>
<feature type="transmembrane region" description="Helical" evidence="2">
    <location>
        <begin position="69"/>
        <end position="87"/>
    </location>
</feature>
<dbReference type="NCBIfam" id="TIGR03082">
    <property type="entry name" value="Gneg_AbrB_dup"/>
    <property type="match status" value="1"/>
</dbReference>
<dbReference type="InterPro" id="IPR007820">
    <property type="entry name" value="AbrB_fam"/>
</dbReference>
<feature type="region of interest" description="Disordered" evidence="1">
    <location>
        <begin position="181"/>
        <end position="217"/>
    </location>
</feature>
<protein>
    <recommendedName>
        <fullName evidence="5">AbrB family transcriptional regulator</fullName>
    </recommendedName>
</protein>
<keyword evidence="2" id="KW-0472">Membrane</keyword>
<dbReference type="PANTHER" id="PTHR38457">
    <property type="entry name" value="REGULATOR ABRB-RELATED"/>
    <property type="match status" value="1"/>
</dbReference>
<evidence type="ECO:0000313" key="3">
    <source>
        <dbReference type="EMBL" id="GII94449.1"/>
    </source>
</evidence>
<dbReference type="InterPro" id="IPR017516">
    <property type="entry name" value="AbrB_dup"/>
</dbReference>
<dbReference type="Pfam" id="PF05145">
    <property type="entry name" value="AbrB"/>
    <property type="match status" value="1"/>
</dbReference>
<feature type="transmembrane region" description="Helical" evidence="2">
    <location>
        <begin position="41"/>
        <end position="57"/>
    </location>
</feature>
<dbReference type="Proteomes" id="UP000606172">
    <property type="component" value="Unassembled WGS sequence"/>
</dbReference>
<feature type="transmembrane region" description="Helical" evidence="2">
    <location>
        <begin position="12"/>
        <end position="29"/>
    </location>
</feature>